<dbReference type="Gene3D" id="3.40.50.720">
    <property type="entry name" value="NAD(P)-binding Rossmann-like Domain"/>
    <property type="match status" value="1"/>
</dbReference>
<dbReference type="SMART" id="SM00822">
    <property type="entry name" value="PKS_KR"/>
    <property type="match status" value="1"/>
</dbReference>
<feature type="domain" description="Ketoreductase" evidence="2">
    <location>
        <begin position="46"/>
        <end position="235"/>
    </location>
</feature>
<dbReference type="EMBL" id="LRBV02000001">
    <property type="status" value="NOT_ANNOTATED_CDS"/>
    <property type="molecule type" value="Genomic_DNA"/>
</dbReference>
<dbReference type="EnsemblPlants" id="QL01p048130:mrna">
    <property type="protein sequence ID" value="QL01p048130:mrna"/>
    <property type="gene ID" value="QL01p048130"/>
</dbReference>
<dbReference type="Proteomes" id="UP000594261">
    <property type="component" value="Chromosome 1"/>
</dbReference>
<dbReference type="InterPro" id="IPR057326">
    <property type="entry name" value="KR_dom"/>
</dbReference>
<organism evidence="3 4">
    <name type="scientific">Quercus lobata</name>
    <name type="common">Valley oak</name>
    <dbReference type="NCBI Taxonomy" id="97700"/>
    <lineage>
        <taxon>Eukaryota</taxon>
        <taxon>Viridiplantae</taxon>
        <taxon>Streptophyta</taxon>
        <taxon>Embryophyta</taxon>
        <taxon>Tracheophyta</taxon>
        <taxon>Spermatophyta</taxon>
        <taxon>Magnoliopsida</taxon>
        <taxon>eudicotyledons</taxon>
        <taxon>Gunneridae</taxon>
        <taxon>Pentapetalae</taxon>
        <taxon>rosids</taxon>
        <taxon>fabids</taxon>
        <taxon>Fagales</taxon>
        <taxon>Fagaceae</taxon>
        <taxon>Quercus</taxon>
    </lineage>
</organism>
<dbReference type="SUPFAM" id="SSF51735">
    <property type="entry name" value="NAD(P)-binding Rossmann-fold domains"/>
    <property type="match status" value="1"/>
</dbReference>
<protein>
    <recommendedName>
        <fullName evidence="2">Ketoreductase domain-containing protein</fullName>
    </recommendedName>
</protein>
<reference evidence="3" key="2">
    <citation type="submission" date="2021-01" db="UniProtKB">
        <authorList>
            <consortium name="EnsemblPlants"/>
        </authorList>
    </citation>
    <scope>IDENTIFICATION</scope>
</reference>
<sequence>MGILLSLLFFVSLFLFLFLLFKFVTADGDFTLVSKKHVKREEIEDKVVWITGASRGIGEILAKQLARLGAKLILSARNEAELERVKRQLTGKHAPDEVKILPLDLTSAEDSLKAVVEKAESIFPGSGVDYMIHNAAFERPKTSALDVTEDSVKATFTVNVLGTISLTRFLVPFMLKRGKGHFVVMSSAAGKTPAPGQAVYSASKYALNGYFHTLRSELFQKGIKVTVVCPGPIETSNNSGVKTSENKGSLEKRVSSERCAKLTIVAASHGLKEVWISNQFEWSRTLLAANFQLLESKSCPKEPLEFTVEEGGTFYQLCIYERQRFFKINFHGKRKCKEIAVQCGRTDLWIVSCGARREVGESLASKQATTGLKLQDSSQQASFGGDRDPPRWCTFGDMLLLSQNLLYLCLLSHHLYRQAQVPTSQFQVVLTWCLPIPVLMAKLQQILSLHAIEPSKTWGTSEKWVLELKDRRQVVVPIEIKSPLIDSALVSNVDVEQKEGFKLYKVILNGIRCLWRRLFFRRHWVEDVSPQMSQWFQSKFQGFDNFLETSVEGLEKVATSFLLAVEAKMKQREFEFFAQKKKIQGGGRGLRELRSLFSSVNYDFSSNVGDNFEWAFIGVYGPNVDKECRLLWEELLGLHSWWNVPRCVSRDFNVVRFPTEQLGVVNFTQAMHDFSDFISVHGLLDIPMAGGGRFCGEGERLVGFLSILREHKVYRPHPDVLNFPKISDDKAGWLVRPFDEVEVFGVVKDIEGDK</sequence>
<dbReference type="PRINTS" id="PR00081">
    <property type="entry name" value="GDHRDH"/>
</dbReference>
<feature type="signal peptide" evidence="1">
    <location>
        <begin position="1"/>
        <end position="26"/>
    </location>
</feature>
<reference evidence="3 4" key="1">
    <citation type="journal article" date="2016" name="G3 (Bethesda)">
        <title>First Draft Assembly and Annotation of the Genome of a California Endemic Oak Quercus lobata Nee (Fagaceae).</title>
        <authorList>
            <person name="Sork V.L."/>
            <person name="Fitz-Gibbon S.T."/>
            <person name="Puiu D."/>
            <person name="Crepeau M."/>
            <person name="Gugger P.F."/>
            <person name="Sherman R."/>
            <person name="Stevens K."/>
            <person name="Langley C.H."/>
            <person name="Pellegrini M."/>
            <person name="Salzberg S.L."/>
        </authorList>
    </citation>
    <scope>NUCLEOTIDE SEQUENCE [LARGE SCALE GENOMIC DNA]</scope>
    <source>
        <strain evidence="3 4">cv. SW786</strain>
    </source>
</reference>
<dbReference type="Pfam" id="PF00106">
    <property type="entry name" value="adh_short"/>
    <property type="match status" value="1"/>
</dbReference>
<dbReference type="InterPro" id="IPR020904">
    <property type="entry name" value="Sc_DH/Rdtase_CS"/>
</dbReference>
<keyword evidence="1" id="KW-0732">Signal</keyword>
<keyword evidence="4" id="KW-1185">Reference proteome</keyword>
<dbReference type="AlphaFoldDB" id="A0A7N2KQY4"/>
<evidence type="ECO:0000313" key="4">
    <source>
        <dbReference type="Proteomes" id="UP000594261"/>
    </source>
</evidence>
<dbReference type="PROSITE" id="PS00061">
    <property type="entry name" value="ADH_SHORT"/>
    <property type="match status" value="1"/>
</dbReference>
<evidence type="ECO:0000259" key="2">
    <source>
        <dbReference type="SMART" id="SM00822"/>
    </source>
</evidence>
<evidence type="ECO:0000256" key="1">
    <source>
        <dbReference type="SAM" id="SignalP"/>
    </source>
</evidence>
<dbReference type="InterPro" id="IPR036291">
    <property type="entry name" value="NAD(P)-bd_dom_sf"/>
</dbReference>
<evidence type="ECO:0000313" key="3">
    <source>
        <dbReference type="EnsemblPlants" id="QL01p048130:mrna"/>
    </source>
</evidence>
<accession>A0A7N2KQY4</accession>
<dbReference type="InterPro" id="IPR002347">
    <property type="entry name" value="SDR_fam"/>
</dbReference>
<dbReference type="InParanoid" id="A0A7N2KQY4"/>
<name>A0A7N2KQY4_QUELO</name>
<feature type="chain" id="PRO_5029752643" description="Ketoreductase domain-containing protein" evidence="1">
    <location>
        <begin position="27"/>
        <end position="754"/>
    </location>
</feature>
<dbReference type="GO" id="GO:0016020">
    <property type="term" value="C:membrane"/>
    <property type="evidence" value="ECO:0007669"/>
    <property type="project" value="TreeGrafter"/>
</dbReference>
<dbReference type="Gene3D" id="3.60.10.10">
    <property type="entry name" value="Endonuclease/exonuclease/phosphatase"/>
    <property type="match status" value="1"/>
</dbReference>
<dbReference type="InterPro" id="IPR036691">
    <property type="entry name" value="Endo/exonu/phosph_ase_sf"/>
</dbReference>
<dbReference type="Gramene" id="QL01p048130:mrna">
    <property type="protein sequence ID" value="QL01p048130:mrna"/>
    <property type="gene ID" value="QL01p048130"/>
</dbReference>
<dbReference type="PANTHER" id="PTHR45274:SF2">
    <property type="entry name" value="NAD(P)-BINDING ROSSMANN-FOLD SUPERFAMILY PROTEIN"/>
    <property type="match status" value="1"/>
</dbReference>
<dbReference type="PANTHER" id="PTHR45274">
    <property type="entry name" value="NAD(P)-BINDING ROSSMANN-FOLD SUPERFAMILY PROTEIN"/>
    <property type="match status" value="1"/>
</dbReference>
<proteinExistence type="predicted"/>